<comment type="caution">
    <text evidence="6">Lacks conserved residue(s) required for the propagation of feature annotation.</text>
</comment>
<dbReference type="Pfam" id="PF00648">
    <property type="entry name" value="Peptidase_C2"/>
    <property type="match status" value="1"/>
</dbReference>
<reference evidence="8" key="1">
    <citation type="journal article" date="2021" name="Genome Biol. Evol.">
        <title>A High-Quality Reference Genome for a Parasitic Bivalve with Doubly Uniparental Inheritance (Bivalvia: Unionida).</title>
        <authorList>
            <person name="Smith C.H."/>
        </authorList>
    </citation>
    <scope>NUCLEOTIDE SEQUENCE</scope>
    <source>
        <strain evidence="8">CHS0354</strain>
    </source>
</reference>
<name>A0AAE0SLC4_9BIVA</name>
<keyword evidence="3" id="KW-0378">Hydrolase</keyword>
<evidence type="ECO:0000256" key="1">
    <source>
        <dbReference type="ARBA" id="ARBA00007623"/>
    </source>
</evidence>
<evidence type="ECO:0000313" key="8">
    <source>
        <dbReference type="EMBL" id="KAK3593824.1"/>
    </source>
</evidence>
<gene>
    <name evidence="8" type="ORF">CHS0354_014371</name>
</gene>
<dbReference type="InterPro" id="IPR038765">
    <property type="entry name" value="Papain-like_cys_pep_sf"/>
</dbReference>
<comment type="similarity">
    <text evidence="1">Belongs to the peptidase C2 family.</text>
</comment>
<organism evidence="8 9">
    <name type="scientific">Potamilus streckersoni</name>
    <dbReference type="NCBI Taxonomy" id="2493646"/>
    <lineage>
        <taxon>Eukaryota</taxon>
        <taxon>Metazoa</taxon>
        <taxon>Spiralia</taxon>
        <taxon>Lophotrochozoa</taxon>
        <taxon>Mollusca</taxon>
        <taxon>Bivalvia</taxon>
        <taxon>Autobranchia</taxon>
        <taxon>Heteroconchia</taxon>
        <taxon>Palaeoheterodonta</taxon>
        <taxon>Unionida</taxon>
        <taxon>Unionoidea</taxon>
        <taxon>Unionidae</taxon>
        <taxon>Ambleminae</taxon>
        <taxon>Lampsilini</taxon>
        <taxon>Potamilus</taxon>
    </lineage>
</organism>
<feature type="active site" evidence="5">
    <location>
        <position position="17"/>
    </location>
</feature>
<dbReference type="GO" id="GO:0004198">
    <property type="term" value="F:calcium-dependent cysteine-type endopeptidase activity"/>
    <property type="evidence" value="ECO:0007669"/>
    <property type="project" value="InterPro"/>
</dbReference>
<evidence type="ECO:0000256" key="3">
    <source>
        <dbReference type="ARBA" id="ARBA00022801"/>
    </source>
</evidence>
<protein>
    <recommendedName>
        <fullName evidence="7">Calpain catalytic domain-containing protein</fullName>
    </recommendedName>
</protein>
<comment type="caution">
    <text evidence="8">The sequence shown here is derived from an EMBL/GenBank/DDBJ whole genome shotgun (WGS) entry which is preliminary data.</text>
</comment>
<dbReference type="AlphaFoldDB" id="A0AAE0SLC4"/>
<keyword evidence="2" id="KW-0645">Protease</keyword>
<dbReference type="FunFam" id="3.90.70.10:FF:000114">
    <property type="entry name" value="Calpain a"/>
    <property type="match status" value="1"/>
</dbReference>
<keyword evidence="9" id="KW-1185">Reference proteome</keyword>
<feature type="domain" description="Calpain catalytic" evidence="7">
    <location>
        <begin position="1"/>
        <end position="100"/>
    </location>
</feature>
<dbReference type="InterPro" id="IPR001300">
    <property type="entry name" value="Peptidase_C2_calpain_cat"/>
</dbReference>
<feature type="active site" evidence="5">
    <location>
        <position position="41"/>
    </location>
</feature>
<dbReference type="PANTHER" id="PTHR10183:SF379">
    <property type="entry name" value="CALPAIN-5"/>
    <property type="match status" value="1"/>
</dbReference>
<reference evidence="8" key="2">
    <citation type="journal article" date="2021" name="Genome Biol. Evol.">
        <title>Developing a high-quality reference genome for a parasitic bivalve with doubly uniparental inheritance (Bivalvia: Unionida).</title>
        <authorList>
            <person name="Smith C.H."/>
        </authorList>
    </citation>
    <scope>NUCLEOTIDE SEQUENCE</scope>
    <source>
        <strain evidence="8">CHS0354</strain>
        <tissue evidence="8">Mantle</tissue>
    </source>
</reference>
<dbReference type="Gene3D" id="3.90.70.10">
    <property type="entry name" value="Cysteine proteinases"/>
    <property type="match status" value="1"/>
</dbReference>
<sequence length="112" mass="13226">DKEGRDEKDRNGMVSNHSYVITGVEEIQYLESTEKLIRVRNPWGDTEWKGPWCDGSEEWKHVSEDVKRHLELTPQDDGEFWMCFRHFCLEYCNMIICNLSPDFDHDGISDKA</sequence>
<proteinExistence type="inferred from homology"/>
<dbReference type="EMBL" id="JAEAOA010000884">
    <property type="protein sequence ID" value="KAK3593824.1"/>
    <property type="molecule type" value="Genomic_DNA"/>
</dbReference>
<evidence type="ECO:0000259" key="7">
    <source>
        <dbReference type="PROSITE" id="PS50203"/>
    </source>
</evidence>
<dbReference type="InterPro" id="IPR022684">
    <property type="entry name" value="Calpain_cysteine_protease"/>
</dbReference>
<reference evidence="8" key="3">
    <citation type="submission" date="2023-05" db="EMBL/GenBank/DDBJ databases">
        <authorList>
            <person name="Smith C.H."/>
        </authorList>
    </citation>
    <scope>NUCLEOTIDE SEQUENCE</scope>
    <source>
        <strain evidence="8">CHS0354</strain>
        <tissue evidence="8">Mantle</tissue>
    </source>
</reference>
<evidence type="ECO:0000256" key="5">
    <source>
        <dbReference type="PIRSR" id="PIRSR622684-1"/>
    </source>
</evidence>
<dbReference type="SUPFAM" id="SSF54001">
    <property type="entry name" value="Cysteine proteinases"/>
    <property type="match status" value="1"/>
</dbReference>
<dbReference type="Proteomes" id="UP001195483">
    <property type="component" value="Unassembled WGS sequence"/>
</dbReference>
<feature type="non-terminal residue" evidence="8">
    <location>
        <position position="112"/>
    </location>
</feature>
<dbReference type="PANTHER" id="PTHR10183">
    <property type="entry name" value="CALPAIN"/>
    <property type="match status" value="1"/>
</dbReference>
<evidence type="ECO:0000256" key="2">
    <source>
        <dbReference type="ARBA" id="ARBA00022670"/>
    </source>
</evidence>
<evidence type="ECO:0000256" key="4">
    <source>
        <dbReference type="ARBA" id="ARBA00022807"/>
    </source>
</evidence>
<evidence type="ECO:0000313" key="9">
    <source>
        <dbReference type="Proteomes" id="UP001195483"/>
    </source>
</evidence>
<dbReference type="GO" id="GO:0006508">
    <property type="term" value="P:proteolysis"/>
    <property type="evidence" value="ECO:0007669"/>
    <property type="project" value="UniProtKB-KW"/>
</dbReference>
<dbReference type="GO" id="GO:0005737">
    <property type="term" value="C:cytoplasm"/>
    <property type="evidence" value="ECO:0007669"/>
    <property type="project" value="TreeGrafter"/>
</dbReference>
<keyword evidence="4" id="KW-0788">Thiol protease</keyword>
<evidence type="ECO:0000256" key="6">
    <source>
        <dbReference type="PROSITE-ProRule" id="PRU00239"/>
    </source>
</evidence>
<dbReference type="PROSITE" id="PS50203">
    <property type="entry name" value="CALPAIN_CAT"/>
    <property type="match status" value="1"/>
</dbReference>
<feature type="non-terminal residue" evidence="8">
    <location>
        <position position="1"/>
    </location>
</feature>
<accession>A0AAE0SLC4</accession>